<dbReference type="Pfam" id="PF18305">
    <property type="entry name" value="DNA_pol_A_exoN"/>
    <property type="match status" value="1"/>
</dbReference>
<dbReference type="InterPro" id="IPR044876">
    <property type="entry name" value="HRDC_dom_sf"/>
</dbReference>
<dbReference type="InterPro" id="IPR002121">
    <property type="entry name" value="HRDC_dom"/>
</dbReference>
<dbReference type="SUPFAM" id="SSF53098">
    <property type="entry name" value="Ribonuclease H-like"/>
    <property type="match status" value="1"/>
</dbReference>
<evidence type="ECO:0000313" key="4">
    <source>
        <dbReference type="Proteomes" id="UP001528912"/>
    </source>
</evidence>
<dbReference type="RefSeq" id="WP_277193122.1">
    <property type="nucleotide sequence ID" value="NZ_JAROAV010000043.1"/>
</dbReference>
<dbReference type="Pfam" id="PF00570">
    <property type="entry name" value="HRDC"/>
    <property type="match status" value="1"/>
</dbReference>
<evidence type="ECO:0000259" key="2">
    <source>
        <dbReference type="PROSITE" id="PS50967"/>
    </source>
</evidence>
<dbReference type="Proteomes" id="UP001528912">
    <property type="component" value="Unassembled WGS sequence"/>
</dbReference>
<feature type="domain" description="HRDC" evidence="2">
    <location>
        <begin position="234"/>
        <end position="327"/>
    </location>
</feature>
<gene>
    <name evidence="3" type="ORF">P4R38_16540</name>
</gene>
<reference evidence="3 4" key="1">
    <citation type="submission" date="2023-03" db="EMBL/GenBank/DDBJ databases">
        <title>YIM 133296 draft genome.</title>
        <authorList>
            <person name="Xiong L."/>
        </authorList>
    </citation>
    <scope>NUCLEOTIDE SEQUENCE [LARGE SCALE GENOMIC DNA]</scope>
    <source>
        <strain evidence="3 4">YIM 133296</strain>
    </source>
</reference>
<dbReference type="InterPro" id="IPR051086">
    <property type="entry name" value="RNase_D-like"/>
</dbReference>
<dbReference type="CDD" id="cd06142">
    <property type="entry name" value="RNaseD_exo"/>
    <property type="match status" value="1"/>
</dbReference>
<dbReference type="SMART" id="SM00474">
    <property type="entry name" value="35EXOc"/>
    <property type="match status" value="1"/>
</dbReference>
<evidence type="ECO:0000256" key="1">
    <source>
        <dbReference type="SAM" id="MobiDB-lite"/>
    </source>
</evidence>
<comment type="caution">
    <text evidence="3">The sequence shown here is derived from an EMBL/GenBank/DDBJ whole genome shotgun (WGS) entry which is preliminary data.</text>
</comment>
<dbReference type="SUPFAM" id="SSF47819">
    <property type="entry name" value="HRDC-like"/>
    <property type="match status" value="1"/>
</dbReference>
<dbReference type="EMBL" id="JAROAV010000043">
    <property type="protein sequence ID" value="MDF8265857.1"/>
    <property type="molecule type" value="Genomic_DNA"/>
</dbReference>
<name>A0ABT6CC25_9MICO</name>
<feature type="region of interest" description="Disordered" evidence="1">
    <location>
        <begin position="1"/>
        <end position="22"/>
    </location>
</feature>
<sequence>MTETSTPDAGQTSDPPQYPVLAAPADGVPDIVEDERRLVAAAEAIAAGTGPVALDAERASGYRYGGRAYLVQIRREGAGSWLIDPIACPDLGPVQDAIGEAEWVLHAATQDLACLAEVGLSPTRLFDTELGSRLAGLPRVGLAAVVEHYLGITLAKEHSAVDWSTRPLPEPWLTYAALDVEVLVQVRDLVRADLERQGKLPWALEEFDALTSFTGPPVRTDPWRRTSGMHRVRDRRAVARIRELWQTRDDIARQRDISPGRVLPDALLVEMAVKAPTTPDGLTAALADASAGTSRRGRARPPHRSVARYQREWLAAIRRVTTLPDSELPPTTVRSDAPPPPRAWADRDPVAAARLLQVREQLTAYGEEHQVPVENLLTPDYLRRVLWSPPQPLDEASLQGALATLGARPWQRDIAVPLILGAVADHPNTDQ</sequence>
<proteinExistence type="predicted"/>
<dbReference type="Pfam" id="PF01612">
    <property type="entry name" value="DNA_pol_A_exo1"/>
    <property type="match status" value="1"/>
</dbReference>
<dbReference type="PANTHER" id="PTHR47649">
    <property type="entry name" value="RIBONUCLEASE D"/>
    <property type="match status" value="1"/>
</dbReference>
<feature type="region of interest" description="Disordered" evidence="1">
    <location>
        <begin position="324"/>
        <end position="345"/>
    </location>
</feature>
<dbReference type="PANTHER" id="PTHR47649:SF1">
    <property type="entry name" value="RIBONUCLEASE D"/>
    <property type="match status" value="1"/>
</dbReference>
<dbReference type="SMART" id="SM00341">
    <property type="entry name" value="HRDC"/>
    <property type="match status" value="1"/>
</dbReference>
<protein>
    <submittedName>
        <fullName evidence="3">HRDC domain-containing protein</fullName>
    </submittedName>
</protein>
<keyword evidence="4" id="KW-1185">Reference proteome</keyword>
<accession>A0ABT6CC25</accession>
<dbReference type="InterPro" id="IPR012337">
    <property type="entry name" value="RNaseH-like_sf"/>
</dbReference>
<dbReference type="InterPro" id="IPR002562">
    <property type="entry name" value="3'-5'_exonuclease_dom"/>
</dbReference>
<feature type="compositionally biased region" description="Polar residues" evidence="1">
    <location>
        <begin position="1"/>
        <end position="15"/>
    </location>
</feature>
<dbReference type="Gene3D" id="1.10.150.80">
    <property type="entry name" value="HRDC domain"/>
    <property type="match status" value="2"/>
</dbReference>
<dbReference type="InterPro" id="IPR036397">
    <property type="entry name" value="RNaseH_sf"/>
</dbReference>
<dbReference type="Gene3D" id="3.30.420.10">
    <property type="entry name" value="Ribonuclease H-like superfamily/Ribonuclease H"/>
    <property type="match status" value="1"/>
</dbReference>
<evidence type="ECO:0000313" key="3">
    <source>
        <dbReference type="EMBL" id="MDF8265857.1"/>
    </source>
</evidence>
<dbReference type="PROSITE" id="PS50967">
    <property type="entry name" value="HRDC"/>
    <property type="match status" value="1"/>
</dbReference>
<organism evidence="3 4">
    <name type="scientific">Luteipulveratus flavus</name>
    <dbReference type="NCBI Taxonomy" id="3031728"/>
    <lineage>
        <taxon>Bacteria</taxon>
        <taxon>Bacillati</taxon>
        <taxon>Actinomycetota</taxon>
        <taxon>Actinomycetes</taxon>
        <taxon>Micrococcales</taxon>
        <taxon>Dermacoccaceae</taxon>
        <taxon>Luteipulveratus</taxon>
    </lineage>
</organism>
<dbReference type="InterPro" id="IPR041605">
    <property type="entry name" value="Exo_C"/>
</dbReference>
<dbReference type="InterPro" id="IPR010997">
    <property type="entry name" value="HRDC-like_sf"/>
</dbReference>